<evidence type="ECO:0000313" key="7">
    <source>
        <dbReference type="EMBL" id="ROR35135.1"/>
    </source>
</evidence>
<dbReference type="RefSeq" id="WP_123400772.1">
    <property type="nucleotide sequence ID" value="NZ_RJVI01000001.1"/>
</dbReference>
<feature type="transmembrane region" description="Helical" evidence="5">
    <location>
        <begin position="199"/>
        <end position="220"/>
    </location>
</feature>
<dbReference type="PANTHER" id="PTHR11730">
    <property type="entry name" value="AMMONIUM TRANSPORTER"/>
    <property type="match status" value="1"/>
</dbReference>
<feature type="transmembrane region" description="Helical" evidence="5">
    <location>
        <begin position="256"/>
        <end position="274"/>
    </location>
</feature>
<feature type="transmembrane region" description="Helical" evidence="5">
    <location>
        <begin position="280"/>
        <end position="298"/>
    </location>
</feature>
<feature type="transmembrane region" description="Helical" evidence="5">
    <location>
        <begin position="310"/>
        <end position="330"/>
    </location>
</feature>
<evidence type="ECO:0000256" key="2">
    <source>
        <dbReference type="ARBA" id="ARBA00022692"/>
    </source>
</evidence>
<dbReference type="GO" id="GO:0097272">
    <property type="term" value="P:ammonium homeostasis"/>
    <property type="evidence" value="ECO:0007669"/>
    <property type="project" value="TreeGrafter"/>
</dbReference>
<feature type="domain" description="Ammonium transporter AmtB-like" evidence="6">
    <location>
        <begin position="12"/>
        <end position="390"/>
    </location>
</feature>
<dbReference type="Proteomes" id="UP000276634">
    <property type="component" value="Unassembled WGS sequence"/>
</dbReference>
<protein>
    <submittedName>
        <fullName evidence="7">Ammonium transporter</fullName>
    </submittedName>
</protein>
<dbReference type="EMBL" id="RJVI01000001">
    <property type="protein sequence ID" value="ROR35135.1"/>
    <property type="molecule type" value="Genomic_DNA"/>
</dbReference>
<dbReference type="PANTHER" id="PTHR11730:SF89">
    <property type="entry name" value="AMMONIUM TRANSPORTER SLL0108-RELATED"/>
    <property type="match status" value="1"/>
</dbReference>
<dbReference type="Gene3D" id="1.10.3430.10">
    <property type="entry name" value="Ammonium transporter AmtB like domains"/>
    <property type="match status" value="1"/>
</dbReference>
<dbReference type="InterPro" id="IPR024041">
    <property type="entry name" value="NH4_transpt_AmtB-like_dom"/>
</dbReference>
<proteinExistence type="predicted"/>
<dbReference type="AlphaFoldDB" id="A0A3N1Y8N3"/>
<dbReference type="OrthoDB" id="9814202at2"/>
<evidence type="ECO:0000259" key="6">
    <source>
        <dbReference type="Pfam" id="PF00909"/>
    </source>
</evidence>
<feature type="transmembrane region" description="Helical" evidence="5">
    <location>
        <begin position="47"/>
        <end position="66"/>
    </location>
</feature>
<feature type="transmembrane region" description="Helical" evidence="5">
    <location>
        <begin position="342"/>
        <end position="366"/>
    </location>
</feature>
<feature type="transmembrane region" description="Helical" evidence="5">
    <location>
        <begin position="86"/>
        <end position="105"/>
    </location>
</feature>
<evidence type="ECO:0000313" key="8">
    <source>
        <dbReference type="Proteomes" id="UP000276634"/>
    </source>
</evidence>
<evidence type="ECO:0000256" key="4">
    <source>
        <dbReference type="ARBA" id="ARBA00023136"/>
    </source>
</evidence>
<reference evidence="7 8" key="1">
    <citation type="submission" date="2018-11" db="EMBL/GenBank/DDBJ databases">
        <title>Genomic Encyclopedia of Type Strains, Phase IV (KMG-IV): sequencing the most valuable type-strain genomes for metagenomic binning, comparative biology and taxonomic classification.</title>
        <authorList>
            <person name="Goeker M."/>
        </authorList>
    </citation>
    <scope>NUCLEOTIDE SEQUENCE [LARGE SCALE GENOMIC DNA]</scope>
    <source>
        <strain evidence="7 8">DSM 100275</strain>
    </source>
</reference>
<feature type="transmembrane region" description="Helical" evidence="5">
    <location>
        <begin position="117"/>
        <end position="137"/>
    </location>
</feature>
<dbReference type="GO" id="GO:0016020">
    <property type="term" value="C:membrane"/>
    <property type="evidence" value="ECO:0007669"/>
    <property type="project" value="UniProtKB-SubCell"/>
</dbReference>
<dbReference type="InterPro" id="IPR029020">
    <property type="entry name" value="Ammonium/urea_transptr"/>
</dbReference>
<gene>
    <name evidence="7" type="ORF">EDC57_1052</name>
</gene>
<keyword evidence="2 5" id="KW-0812">Transmembrane</keyword>
<organism evidence="7 8">
    <name type="scientific">Inmirania thermothiophila</name>
    <dbReference type="NCBI Taxonomy" id="1750597"/>
    <lineage>
        <taxon>Bacteria</taxon>
        <taxon>Pseudomonadati</taxon>
        <taxon>Pseudomonadota</taxon>
        <taxon>Gammaproteobacteria</taxon>
        <taxon>Chromatiales</taxon>
        <taxon>Ectothiorhodospiraceae</taxon>
        <taxon>Inmirania</taxon>
    </lineage>
</organism>
<evidence type="ECO:0000256" key="3">
    <source>
        <dbReference type="ARBA" id="ARBA00022989"/>
    </source>
</evidence>
<sequence>MPKGPVAGDVLFILIGAVMVLAMHAGFAFLELGTVRAKNQVNALTKILADLCVSAVAYFLVGYGIAYGVGFWRGAAALSADHGYELVRFFFLFTFAAAIPAIVSGGIAERARFYPQLAATFLLVALVYPFFEGVVWNGNLGLQAWLEATFGAPFHDFAGSVVVHAVGGWIGLAAVLHLGARRGRYGRDGRVAAHPPSSIPFLALGAWVLIVGWFGFNVMSAQRLEAVSGLVALNSLMAMVGGTLAALLAGRNDPGFLYNGPLAGLVAVCAGSDLMHPAGAFVTGAVAGGLFVWTFTLAQNRWRIDDVLGVWPLHGLCGAWGGIAAGLFGAEALGGLGGVSLAAQAAGTAAGVAIGFAGGFVVYGLLKAAVGIRLGEEEEFAGADLAIHRISATPELDTGLGRSLGEG</sequence>
<name>A0A3N1Y8N3_9GAMM</name>
<keyword evidence="4 5" id="KW-0472">Membrane</keyword>
<comment type="caution">
    <text evidence="7">The sequence shown here is derived from an EMBL/GenBank/DDBJ whole genome shotgun (WGS) entry which is preliminary data.</text>
</comment>
<dbReference type="SUPFAM" id="SSF111352">
    <property type="entry name" value="Ammonium transporter"/>
    <property type="match status" value="1"/>
</dbReference>
<comment type="subcellular location">
    <subcellularLocation>
        <location evidence="1">Membrane</location>
        <topology evidence="1">Multi-pass membrane protein</topology>
    </subcellularLocation>
</comment>
<accession>A0A3N1Y8N3</accession>
<feature type="transmembrane region" description="Helical" evidence="5">
    <location>
        <begin position="12"/>
        <end position="35"/>
    </location>
</feature>
<dbReference type="Pfam" id="PF00909">
    <property type="entry name" value="Ammonium_transp"/>
    <property type="match status" value="1"/>
</dbReference>
<keyword evidence="8" id="KW-1185">Reference proteome</keyword>
<feature type="transmembrane region" description="Helical" evidence="5">
    <location>
        <begin position="157"/>
        <end position="178"/>
    </location>
</feature>
<evidence type="ECO:0000256" key="5">
    <source>
        <dbReference type="SAM" id="Phobius"/>
    </source>
</evidence>
<evidence type="ECO:0000256" key="1">
    <source>
        <dbReference type="ARBA" id="ARBA00004141"/>
    </source>
</evidence>
<feature type="transmembrane region" description="Helical" evidence="5">
    <location>
        <begin position="226"/>
        <end position="249"/>
    </location>
</feature>
<keyword evidence="3 5" id="KW-1133">Transmembrane helix</keyword>
<dbReference type="GO" id="GO:0008519">
    <property type="term" value="F:ammonium channel activity"/>
    <property type="evidence" value="ECO:0007669"/>
    <property type="project" value="InterPro"/>
</dbReference>